<comment type="caution">
    <text evidence="2">The sequence shown here is derived from an EMBL/GenBank/DDBJ whole genome shotgun (WGS) entry which is preliminary data.</text>
</comment>
<name>A0A3N2DD87_9MICO</name>
<gene>
    <name evidence="2" type="ORF">EDD28_2356</name>
</gene>
<dbReference type="Gene3D" id="1.10.3210.10">
    <property type="entry name" value="Hypothetical protein af1432"/>
    <property type="match status" value="1"/>
</dbReference>
<dbReference type="Pfam" id="PF01966">
    <property type="entry name" value="HD"/>
    <property type="match status" value="1"/>
</dbReference>
<evidence type="ECO:0000313" key="3">
    <source>
        <dbReference type="Proteomes" id="UP000275356"/>
    </source>
</evidence>
<dbReference type="EMBL" id="RKHQ01000001">
    <property type="protein sequence ID" value="ROR97750.1"/>
    <property type="molecule type" value="Genomic_DNA"/>
</dbReference>
<dbReference type="SUPFAM" id="SSF109604">
    <property type="entry name" value="HD-domain/PDEase-like"/>
    <property type="match status" value="1"/>
</dbReference>
<keyword evidence="3" id="KW-1185">Reference proteome</keyword>
<dbReference type="AlphaFoldDB" id="A0A3N2DD87"/>
<dbReference type="RefSeq" id="WP_123739748.1">
    <property type="nucleotide sequence ID" value="NZ_RKHQ01000001.1"/>
</dbReference>
<feature type="domain" description="HD" evidence="1">
    <location>
        <begin position="76"/>
        <end position="188"/>
    </location>
</feature>
<proteinExistence type="predicted"/>
<dbReference type="InterPro" id="IPR006674">
    <property type="entry name" value="HD_domain"/>
</dbReference>
<dbReference type="OrthoDB" id="9778453at2"/>
<protein>
    <submittedName>
        <fullName evidence="2">HD domain-containing protein</fullName>
    </submittedName>
</protein>
<evidence type="ECO:0000313" key="2">
    <source>
        <dbReference type="EMBL" id="ROR97750.1"/>
    </source>
</evidence>
<sequence length="208" mass="23035">MNEVSETYGVEDAHLEKVKANVRDELEMLRSIGDEGLREHVVLAWAVALCWNGFEAINDMPGSARPGAPEKGTQAQHMDGTARIAVGIKGAIEETLSDRMPFDDDMLIASALCHDLGKPVEYSVANRERWAKNRVLYGRPSVRHPAYGAHVALTVGLPEEVMHVAAAHAVEGNYVQRSLLAHIVQYADDAYWFTIENWDGWVDSGLRL</sequence>
<dbReference type="CDD" id="cd00077">
    <property type="entry name" value="HDc"/>
    <property type="match status" value="1"/>
</dbReference>
<evidence type="ECO:0000259" key="1">
    <source>
        <dbReference type="Pfam" id="PF01966"/>
    </source>
</evidence>
<reference evidence="2 3" key="1">
    <citation type="submission" date="2018-11" db="EMBL/GenBank/DDBJ databases">
        <title>Sequencing the genomes of 1000 actinobacteria strains.</title>
        <authorList>
            <person name="Klenk H.-P."/>
        </authorList>
    </citation>
    <scope>NUCLEOTIDE SEQUENCE [LARGE SCALE GENOMIC DNA]</scope>
    <source>
        <strain evidence="2 3">DSM 13521</strain>
    </source>
</reference>
<dbReference type="InterPro" id="IPR003607">
    <property type="entry name" value="HD/PDEase_dom"/>
</dbReference>
<dbReference type="Proteomes" id="UP000275356">
    <property type="component" value="Unassembled WGS sequence"/>
</dbReference>
<organism evidence="2 3">
    <name type="scientific">Salana multivorans</name>
    <dbReference type="NCBI Taxonomy" id="120377"/>
    <lineage>
        <taxon>Bacteria</taxon>
        <taxon>Bacillati</taxon>
        <taxon>Actinomycetota</taxon>
        <taxon>Actinomycetes</taxon>
        <taxon>Micrococcales</taxon>
        <taxon>Beutenbergiaceae</taxon>
        <taxon>Salana</taxon>
    </lineage>
</organism>
<accession>A0A3N2DD87</accession>